<keyword evidence="2" id="KW-0645">Protease</keyword>
<name>A0ABX2EPF5_9BURK</name>
<dbReference type="PANTHER" id="PTHR33209">
    <property type="entry name" value="PROTEASE 4"/>
    <property type="match status" value="1"/>
</dbReference>
<evidence type="ECO:0000256" key="6">
    <source>
        <dbReference type="SAM" id="Phobius"/>
    </source>
</evidence>
<dbReference type="NCBIfam" id="TIGR00705">
    <property type="entry name" value="SppA_67K"/>
    <property type="match status" value="1"/>
</dbReference>
<evidence type="ECO:0000259" key="7">
    <source>
        <dbReference type="Pfam" id="PF01343"/>
    </source>
</evidence>
<comment type="caution">
    <text evidence="8">The sequence shown here is derived from an EMBL/GenBank/DDBJ whole genome shotgun (WGS) entry which is preliminary data.</text>
</comment>
<dbReference type="InterPro" id="IPR047217">
    <property type="entry name" value="S49_SppA_67K_type_N"/>
</dbReference>
<sequence length="644" mass="69414">MNDSFEAAAPAVPPPAPPPPPAPRGPGLVRRSFRRLWWLIDGSRRLVLNLIFLLIVGVLLVGWLRSGPAPMLDKTMLVLNLSGPLVDQRSGNPRDRAFKQLRGEPDEQVQLRDVLRALELAAKDPKIGGVVLVLDDFAGGGLPNLREVAQALERYKKASGGKKVVAWGAGYDQRQYFLAAHADEVYVHPMGLVYVEGFGRLSNYYREAFDRLGVSANVIRAGKYKNFGEPYFAKAPSKETLESDALLYDGLWGDYTRSVEAARKLPAGSIMKSIDELPQRLAAAGGDVAKLALDTKLVDGLKTRDELRAMIIERGAKDADGKTFRQIAFGDYLGRQAPQLPSDAIGVIVAEGEISDGEAPPGAIGGRSTAELVRMARDDPRLKAIVLRVRSPGGSAFGSELVRRELELTRAAGKPVIVSMGDVAASGGYWISMAADEVIADPATLTGSIGVFAMLPTAEGLMSKLSVNTAGYGTTWLTHAYDPRRPIDARFASLVQSTIGRIYTDFTAKAAAARKTTPEKLDEVAQGRVWTGAQAKERGLVDRLGSFTDALDAAAGRAKLPAGYRTVYVEREPGRLARMLSFLGGGAVQALLPYLSEATQQAAGPLAMLPPEVRDIGRELSWLAELTERRQPFSAVVHCFCSAP</sequence>
<evidence type="ECO:0000313" key="9">
    <source>
        <dbReference type="Proteomes" id="UP000737171"/>
    </source>
</evidence>
<evidence type="ECO:0000256" key="5">
    <source>
        <dbReference type="SAM" id="MobiDB-lite"/>
    </source>
</evidence>
<dbReference type="EMBL" id="JABRWJ010000008">
    <property type="protein sequence ID" value="NRF70520.1"/>
    <property type="molecule type" value="Genomic_DNA"/>
</dbReference>
<keyword evidence="6" id="KW-0472">Membrane</keyword>
<feature type="region of interest" description="Disordered" evidence="5">
    <location>
        <begin position="1"/>
        <end position="25"/>
    </location>
</feature>
<dbReference type="Gene3D" id="3.90.226.10">
    <property type="entry name" value="2-enoyl-CoA Hydratase, Chain A, domain 1"/>
    <property type="match status" value="4"/>
</dbReference>
<feature type="transmembrane region" description="Helical" evidence="6">
    <location>
        <begin position="46"/>
        <end position="64"/>
    </location>
</feature>
<protein>
    <submittedName>
        <fullName evidence="8">Signal peptide peptidase SppA</fullName>
    </submittedName>
</protein>
<dbReference type="RefSeq" id="WP_173129697.1">
    <property type="nucleotide sequence ID" value="NZ_JABRWJ010000008.1"/>
</dbReference>
<evidence type="ECO:0000256" key="3">
    <source>
        <dbReference type="ARBA" id="ARBA00022801"/>
    </source>
</evidence>
<dbReference type="PIRSF" id="PIRSF001217">
    <property type="entry name" value="Protease_4_SppA"/>
    <property type="match status" value="1"/>
</dbReference>
<dbReference type="CDD" id="cd07023">
    <property type="entry name" value="S49_Sppa_N_C"/>
    <property type="match status" value="1"/>
</dbReference>
<evidence type="ECO:0000256" key="1">
    <source>
        <dbReference type="ARBA" id="ARBA00008683"/>
    </source>
</evidence>
<dbReference type="Proteomes" id="UP000737171">
    <property type="component" value="Unassembled WGS sequence"/>
</dbReference>
<feature type="domain" description="Peptidase S49" evidence="7">
    <location>
        <begin position="159"/>
        <end position="308"/>
    </location>
</feature>
<keyword evidence="4" id="KW-0720">Serine protease</keyword>
<dbReference type="InterPro" id="IPR002142">
    <property type="entry name" value="Peptidase_S49"/>
</dbReference>
<keyword evidence="3" id="KW-0378">Hydrolase</keyword>
<organism evidence="8 9">
    <name type="scientific">Pseudaquabacterium terrae</name>
    <dbReference type="NCBI Taxonomy" id="2732868"/>
    <lineage>
        <taxon>Bacteria</taxon>
        <taxon>Pseudomonadati</taxon>
        <taxon>Pseudomonadota</taxon>
        <taxon>Betaproteobacteria</taxon>
        <taxon>Burkholderiales</taxon>
        <taxon>Sphaerotilaceae</taxon>
        <taxon>Pseudaquabacterium</taxon>
    </lineage>
</organism>
<evidence type="ECO:0000313" key="8">
    <source>
        <dbReference type="EMBL" id="NRF70520.1"/>
    </source>
</evidence>
<proteinExistence type="inferred from homology"/>
<keyword evidence="6" id="KW-1133">Transmembrane helix</keyword>
<feature type="compositionally biased region" description="Pro residues" evidence="5">
    <location>
        <begin position="11"/>
        <end position="24"/>
    </location>
</feature>
<comment type="similarity">
    <text evidence="1">Belongs to the peptidase S49 family.</text>
</comment>
<feature type="domain" description="Peptidase S49" evidence="7">
    <location>
        <begin position="410"/>
        <end position="559"/>
    </location>
</feature>
<reference evidence="8 9" key="1">
    <citation type="submission" date="2020-05" db="EMBL/GenBank/DDBJ databases">
        <title>Aquincola sp. isolate from soil.</title>
        <authorList>
            <person name="Han J."/>
            <person name="Kim D.-U."/>
        </authorList>
    </citation>
    <scope>NUCLEOTIDE SEQUENCE [LARGE SCALE GENOMIC DNA]</scope>
    <source>
        <strain evidence="8 9">S2</strain>
    </source>
</reference>
<evidence type="ECO:0000256" key="2">
    <source>
        <dbReference type="ARBA" id="ARBA00022670"/>
    </source>
</evidence>
<dbReference type="SUPFAM" id="SSF52096">
    <property type="entry name" value="ClpP/crotonase"/>
    <property type="match status" value="2"/>
</dbReference>
<gene>
    <name evidence="8" type="primary">sppA</name>
    <name evidence="8" type="ORF">HLB44_26280</name>
</gene>
<dbReference type="CDD" id="cd07018">
    <property type="entry name" value="S49_SppA_67K_type"/>
    <property type="match status" value="1"/>
</dbReference>
<dbReference type="InterPro" id="IPR029045">
    <property type="entry name" value="ClpP/crotonase-like_dom_sf"/>
</dbReference>
<dbReference type="Pfam" id="PF01343">
    <property type="entry name" value="Peptidase_S49"/>
    <property type="match status" value="2"/>
</dbReference>
<keyword evidence="6" id="KW-0812">Transmembrane</keyword>
<dbReference type="InterPro" id="IPR047272">
    <property type="entry name" value="S49_SppA_C"/>
</dbReference>
<dbReference type="PANTHER" id="PTHR33209:SF1">
    <property type="entry name" value="PEPTIDASE S49 DOMAIN-CONTAINING PROTEIN"/>
    <property type="match status" value="1"/>
</dbReference>
<evidence type="ECO:0000256" key="4">
    <source>
        <dbReference type="ARBA" id="ARBA00022825"/>
    </source>
</evidence>
<dbReference type="InterPro" id="IPR004634">
    <property type="entry name" value="Pept_S49_pIV"/>
</dbReference>
<accession>A0ABX2EPF5</accession>
<keyword evidence="9" id="KW-1185">Reference proteome</keyword>